<dbReference type="Proteomes" id="UP000026960">
    <property type="component" value="Chromosome 6"/>
</dbReference>
<dbReference type="HOGENOM" id="CLU_2945615_0_0_1"/>
<dbReference type="EnsemblPlants" id="OBART06G21470.1">
    <property type="protein sequence ID" value="OBART06G21470.1"/>
    <property type="gene ID" value="OBART06G21470"/>
</dbReference>
<accession>A0A0D3GIU1</accession>
<reference evidence="2" key="1">
    <citation type="journal article" date="2009" name="Rice">
        <title>De Novo Next Generation Sequencing of Plant Genomes.</title>
        <authorList>
            <person name="Rounsley S."/>
            <person name="Marri P.R."/>
            <person name="Yu Y."/>
            <person name="He R."/>
            <person name="Sisneros N."/>
            <person name="Goicoechea J.L."/>
            <person name="Lee S.J."/>
            <person name="Angelova A."/>
            <person name="Kudrna D."/>
            <person name="Luo M."/>
            <person name="Affourtit J."/>
            <person name="Desany B."/>
            <person name="Knight J."/>
            <person name="Niazi F."/>
            <person name="Egholm M."/>
            <person name="Wing R.A."/>
        </authorList>
    </citation>
    <scope>NUCLEOTIDE SEQUENCE [LARGE SCALE GENOMIC DNA]</scope>
    <source>
        <strain evidence="2">cv. IRGC 105608</strain>
    </source>
</reference>
<evidence type="ECO:0000256" key="1">
    <source>
        <dbReference type="SAM" id="SignalP"/>
    </source>
</evidence>
<organism evidence="2">
    <name type="scientific">Oryza barthii</name>
    <dbReference type="NCBI Taxonomy" id="65489"/>
    <lineage>
        <taxon>Eukaryota</taxon>
        <taxon>Viridiplantae</taxon>
        <taxon>Streptophyta</taxon>
        <taxon>Embryophyta</taxon>
        <taxon>Tracheophyta</taxon>
        <taxon>Spermatophyta</taxon>
        <taxon>Magnoliopsida</taxon>
        <taxon>Liliopsida</taxon>
        <taxon>Poales</taxon>
        <taxon>Poaceae</taxon>
        <taxon>BOP clade</taxon>
        <taxon>Oryzoideae</taxon>
        <taxon>Oryzeae</taxon>
        <taxon>Oryzinae</taxon>
        <taxon>Oryza</taxon>
    </lineage>
</organism>
<dbReference type="Gramene" id="OBART06G21470.1">
    <property type="protein sequence ID" value="OBART06G21470.1"/>
    <property type="gene ID" value="OBART06G21470"/>
</dbReference>
<dbReference type="AlphaFoldDB" id="A0A0D3GIU1"/>
<feature type="signal peptide" evidence="1">
    <location>
        <begin position="1"/>
        <end position="21"/>
    </location>
</feature>
<protein>
    <submittedName>
        <fullName evidence="2">Uncharacterized protein</fullName>
    </submittedName>
</protein>
<evidence type="ECO:0000313" key="3">
    <source>
        <dbReference type="Proteomes" id="UP000026960"/>
    </source>
</evidence>
<dbReference type="PaxDb" id="65489-OBART06G21470.1"/>
<proteinExistence type="predicted"/>
<keyword evidence="3" id="KW-1185">Reference proteome</keyword>
<evidence type="ECO:0000313" key="2">
    <source>
        <dbReference type="EnsemblPlants" id="OBART06G21470.1"/>
    </source>
</evidence>
<sequence>MSMPRFLLLVVLLAAPLLATAQQQYEANAQGDFYTDNGSSVLGRSAAMYGHGLPHLPLRP</sequence>
<feature type="chain" id="PRO_5002272582" evidence="1">
    <location>
        <begin position="22"/>
        <end position="60"/>
    </location>
</feature>
<name>A0A0D3GIU1_9ORYZ</name>
<reference evidence="2" key="2">
    <citation type="submission" date="2015-03" db="UniProtKB">
        <authorList>
            <consortium name="EnsemblPlants"/>
        </authorList>
    </citation>
    <scope>IDENTIFICATION</scope>
</reference>
<keyword evidence="1" id="KW-0732">Signal</keyword>